<keyword evidence="2" id="KW-0808">Transferase</keyword>
<evidence type="ECO:0000256" key="1">
    <source>
        <dbReference type="SAM" id="Phobius"/>
    </source>
</evidence>
<name>A0A3E3E5N8_9FIRM</name>
<dbReference type="GO" id="GO:0016740">
    <property type="term" value="F:transferase activity"/>
    <property type="evidence" value="ECO:0007669"/>
    <property type="project" value="UniProtKB-KW"/>
</dbReference>
<dbReference type="Proteomes" id="UP000260721">
    <property type="component" value="Unassembled WGS sequence"/>
</dbReference>
<dbReference type="EMBL" id="QUSK01000009">
    <property type="protein sequence ID" value="RGD76871.1"/>
    <property type="molecule type" value="Genomic_DNA"/>
</dbReference>
<organism evidence="2 3">
    <name type="scientific">Faecalicoccus pleomorphus</name>
    <dbReference type="NCBI Taxonomy" id="1323"/>
    <lineage>
        <taxon>Bacteria</taxon>
        <taxon>Bacillati</taxon>
        <taxon>Bacillota</taxon>
        <taxon>Erysipelotrichia</taxon>
        <taxon>Erysipelotrichales</taxon>
        <taxon>Erysipelotrichaceae</taxon>
        <taxon>Faecalicoccus</taxon>
    </lineage>
</organism>
<evidence type="ECO:0000313" key="2">
    <source>
        <dbReference type="EMBL" id="RGD76871.1"/>
    </source>
</evidence>
<accession>A0A3E3E5N8</accession>
<feature type="transmembrane region" description="Helical" evidence="1">
    <location>
        <begin position="6"/>
        <end position="30"/>
    </location>
</feature>
<reference evidence="2 3" key="1">
    <citation type="submission" date="2018-08" db="EMBL/GenBank/DDBJ databases">
        <title>A genome reference for cultivated species of the human gut microbiota.</title>
        <authorList>
            <person name="Zou Y."/>
            <person name="Xue W."/>
            <person name="Luo G."/>
        </authorList>
    </citation>
    <scope>NUCLEOTIDE SEQUENCE [LARGE SCALE GENOMIC DNA]</scope>
    <source>
        <strain evidence="2 3">TF08-11</strain>
    </source>
</reference>
<gene>
    <name evidence="2" type="ORF">DXC78_05310</name>
</gene>
<dbReference type="AlphaFoldDB" id="A0A3E3E5N8"/>
<protein>
    <submittedName>
        <fullName evidence="2">Glycosyl transferase family 2</fullName>
    </submittedName>
</protein>
<keyword evidence="1" id="KW-0812">Transmembrane</keyword>
<proteinExistence type="predicted"/>
<keyword evidence="1" id="KW-1133">Transmembrane helix</keyword>
<comment type="caution">
    <text evidence="2">The sequence shown here is derived from an EMBL/GenBank/DDBJ whole genome shotgun (WGS) entry which is preliminary data.</text>
</comment>
<evidence type="ECO:0000313" key="3">
    <source>
        <dbReference type="Proteomes" id="UP000260721"/>
    </source>
</evidence>
<sequence>MSFQYPLLAVYVVVFLYLFFLLPCVLLSIFRQRKNSKPFMIYCFVS</sequence>
<keyword evidence="1" id="KW-0472">Membrane</keyword>